<protein>
    <recommendedName>
        <fullName evidence="3">Transposase</fullName>
    </recommendedName>
</protein>
<dbReference type="AlphaFoldDB" id="A0A1I4DV85"/>
<evidence type="ECO:0000313" key="2">
    <source>
        <dbReference type="Proteomes" id="UP000199550"/>
    </source>
</evidence>
<name>A0A1I4DV85_9RHOB</name>
<evidence type="ECO:0008006" key="3">
    <source>
        <dbReference type="Google" id="ProtNLM"/>
    </source>
</evidence>
<gene>
    <name evidence="1" type="ORF">SAMN04488004_1051</name>
</gene>
<reference evidence="1 2" key="1">
    <citation type="submission" date="2016-10" db="EMBL/GenBank/DDBJ databases">
        <authorList>
            <person name="de Groot N.N."/>
        </authorList>
    </citation>
    <scope>NUCLEOTIDE SEQUENCE [LARGE SCALE GENOMIC DNA]</scope>
    <source>
        <strain evidence="1 2">DSM 16199</strain>
    </source>
</reference>
<organism evidence="1 2">
    <name type="scientific">Loktanella salsilacus</name>
    <dbReference type="NCBI Taxonomy" id="195913"/>
    <lineage>
        <taxon>Bacteria</taxon>
        <taxon>Pseudomonadati</taxon>
        <taxon>Pseudomonadota</taxon>
        <taxon>Alphaproteobacteria</taxon>
        <taxon>Rhodobacterales</taxon>
        <taxon>Roseobacteraceae</taxon>
        <taxon>Loktanella</taxon>
    </lineage>
</organism>
<dbReference type="Proteomes" id="UP000199550">
    <property type="component" value="Unassembled WGS sequence"/>
</dbReference>
<accession>A0A1I4DV85</accession>
<dbReference type="OrthoDB" id="8261795at2"/>
<feature type="non-terminal residue" evidence="1">
    <location>
        <position position="86"/>
    </location>
</feature>
<sequence length="86" mass="9646">MSEVTIIGVDLAKRVFQLHGAHQDGSVAFRKKLSRGQFLAFVAQQPKCLIAMEACATAHGWGREFEKLGHDVRLIPPIYVKPFVKR</sequence>
<keyword evidence="2" id="KW-1185">Reference proteome</keyword>
<proteinExistence type="predicted"/>
<evidence type="ECO:0000313" key="1">
    <source>
        <dbReference type="EMBL" id="SFK95831.1"/>
    </source>
</evidence>
<dbReference type="EMBL" id="FOTF01000005">
    <property type="protein sequence ID" value="SFK95831.1"/>
    <property type="molecule type" value="Genomic_DNA"/>
</dbReference>